<dbReference type="InterPro" id="IPR011701">
    <property type="entry name" value="MFS"/>
</dbReference>
<dbReference type="InterPro" id="IPR020846">
    <property type="entry name" value="MFS_dom"/>
</dbReference>
<evidence type="ECO:0000256" key="1">
    <source>
        <dbReference type="ARBA" id="ARBA00004141"/>
    </source>
</evidence>
<evidence type="ECO:0000313" key="9">
    <source>
        <dbReference type="EMBL" id="QPG73961.1"/>
    </source>
</evidence>
<evidence type="ECO:0000256" key="5">
    <source>
        <dbReference type="ARBA" id="ARBA00023136"/>
    </source>
</evidence>
<dbReference type="PANTHER" id="PTHR42718">
    <property type="entry name" value="MAJOR FACILITATOR SUPERFAMILY MULTIDRUG TRANSPORTER MFSC"/>
    <property type="match status" value="1"/>
</dbReference>
<evidence type="ECO:0000256" key="6">
    <source>
        <dbReference type="SAM" id="MobiDB-lite"/>
    </source>
</evidence>
<feature type="transmembrane region" description="Helical" evidence="7">
    <location>
        <begin position="64"/>
        <end position="83"/>
    </location>
</feature>
<evidence type="ECO:0000256" key="3">
    <source>
        <dbReference type="ARBA" id="ARBA00022692"/>
    </source>
</evidence>
<protein>
    <recommendedName>
        <fullName evidence="8">Major facilitator superfamily (MFS) profile domain-containing protein</fullName>
    </recommendedName>
</protein>
<reference evidence="9" key="1">
    <citation type="submission" date="2020-10" db="EMBL/GenBank/DDBJ databases">
        <authorList>
            <person name="Roach M.J.R."/>
        </authorList>
    </citation>
    <scope>NUCLEOTIDE SEQUENCE</scope>
    <source>
        <strain evidence="9">CBS 1945</strain>
    </source>
</reference>
<name>A0A875RX29_EENNA</name>
<dbReference type="Proteomes" id="UP000662931">
    <property type="component" value="Chromosome 1"/>
</dbReference>
<feature type="transmembrane region" description="Helical" evidence="7">
    <location>
        <begin position="118"/>
        <end position="145"/>
    </location>
</feature>
<sequence length="585" mass="64310">MSSILSKASQAFSNGRTIVPDRYRNKKFVYLIILLGLTMDNFNVTGALTTSYSIEKYFHASSATASWALSAYALTLGSFIILFGKIGDIIGPHNTYMIGLMVMCFFSLLTAIPQPSIIALIVFRALQGIGGAALMPSGFALAANYFQGAELEWAIRLLSIVLTGSLGLGILLGGVFSVTNIGYQGFFYFTFGLSLTCLVILFFLMIPIEKTDNHKEMKLRDLDYPGVFLLVVGLLLVIFGLTEAGSSWKTPKVYVTIPIGGLLIIFMVCVETLYFRHFKNNNNAASRIVTRAHIDIEDQNKVLDKTESDNGSDQSTIQSYSSMQRDWRVRIQLIFPAEVFKLPNFLFLGIGVFCCLLAYVAFVSALIQYNILLHGNTPLIASVKILPMAVGTVLGSILYRSKYAIRVGIRNTLIFSASLLLGGSIWVSRTDYKVINDYWKFQFASQFIMGFGVNIFFMVYLNAIMSQTPLHLQGVVSGIFQTFGQVGVAIGSALFTTVVGVLVIQTESAAKEEQFKKFRNAYYIGITSAILFIACLFVKDPYRKSKGSAQGADSTSENLDSLQSGDISETNKTNEASDTANKIQA</sequence>
<keyword evidence="4 7" id="KW-1133">Transmembrane helix</keyword>
<accession>A0A875RX29</accession>
<dbReference type="OrthoDB" id="440755at2759"/>
<feature type="transmembrane region" description="Helical" evidence="7">
    <location>
        <begin position="521"/>
        <end position="538"/>
    </location>
</feature>
<feature type="region of interest" description="Disordered" evidence="6">
    <location>
        <begin position="544"/>
        <end position="585"/>
    </location>
</feature>
<dbReference type="Gene3D" id="1.20.1720.10">
    <property type="entry name" value="Multidrug resistance protein D"/>
    <property type="match status" value="1"/>
</dbReference>
<dbReference type="KEGG" id="bnn:FOA43_001276"/>
<evidence type="ECO:0000256" key="7">
    <source>
        <dbReference type="SAM" id="Phobius"/>
    </source>
</evidence>
<gene>
    <name evidence="9" type="ORF">FOA43_001276</name>
</gene>
<evidence type="ECO:0000256" key="4">
    <source>
        <dbReference type="ARBA" id="ARBA00022989"/>
    </source>
</evidence>
<feature type="transmembrane region" description="Helical" evidence="7">
    <location>
        <begin position="185"/>
        <end position="206"/>
    </location>
</feature>
<dbReference type="SUPFAM" id="SSF103473">
    <property type="entry name" value="MFS general substrate transporter"/>
    <property type="match status" value="1"/>
</dbReference>
<feature type="domain" description="Major facilitator superfamily (MFS) profile" evidence="8">
    <location>
        <begin position="29"/>
        <end position="543"/>
    </location>
</feature>
<dbReference type="Pfam" id="PF07690">
    <property type="entry name" value="MFS_1"/>
    <property type="match status" value="1"/>
</dbReference>
<dbReference type="GO" id="GO:0022857">
    <property type="term" value="F:transmembrane transporter activity"/>
    <property type="evidence" value="ECO:0007669"/>
    <property type="project" value="InterPro"/>
</dbReference>
<proteinExistence type="predicted"/>
<dbReference type="AlphaFoldDB" id="A0A875RX29"/>
<keyword evidence="10" id="KW-1185">Reference proteome</keyword>
<feature type="transmembrane region" description="Helical" evidence="7">
    <location>
        <begin position="95"/>
        <end position="112"/>
    </location>
</feature>
<feature type="transmembrane region" description="Helical" evidence="7">
    <location>
        <begin position="486"/>
        <end position="506"/>
    </location>
</feature>
<dbReference type="InterPro" id="IPR036259">
    <property type="entry name" value="MFS_trans_sf"/>
</dbReference>
<feature type="transmembrane region" description="Helical" evidence="7">
    <location>
        <begin position="411"/>
        <end position="427"/>
    </location>
</feature>
<evidence type="ECO:0000313" key="10">
    <source>
        <dbReference type="Proteomes" id="UP000662931"/>
    </source>
</evidence>
<feature type="transmembrane region" description="Helical" evidence="7">
    <location>
        <begin position="447"/>
        <end position="465"/>
    </location>
</feature>
<evidence type="ECO:0000256" key="2">
    <source>
        <dbReference type="ARBA" id="ARBA00022448"/>
    </source>
</evidence>
<feature type="compositionally biased region" description="Polar residues" evidence="6">
    <location>
        <begin position="547"/>
        <end position="585"/>
    </location>
</feature>
<keyword evidence="3 7" id="KW-0812">Transmembrane</keyword>
<dbReference type="Gene3D" id="1.20.1250.20">
    <property type="entry name" value="MFS general substrate transporter like domains"/>
    <property type="match status" value="1"/>
</dbReference>
<comment type="subcellular location">
    <subcellularLocation>
        <location evidence="1">Membrane</location>
        <topology evidence="1">Multi-pass membrane protein</topology>
    </subcellularLocation>
</comment>
<evidence type="ECO:0000259" key="8">
    <source>
        <dbReference type="PROSITE" id="PS50850"/>
    </source>
</evidence>
<feature type="transmembrane region" description="Helical" evidence="7">
    <location>
        <begin position="28"/>
        <end position="52"/>
    </location>
</feature>
<dbReference type="PANTHER" id="PTHR42718:SF9">
    <property type="entry name" value="MAJOR FACILITATOR SUPERFAMILY MULTIDRUG TRANSPORTER MFSC"/>
    <property type="match status" value="1"/>
</dbReference>
<feature type="transmembrane region" description="Helical" evidence="7">
    <location>
        <begin position="227"/>
        <end position="248"/>
    </location>
</feature>
<feature type="transmembrane region" description="Helical" evidence="7">
    <location>
        <begin position="157"/>
        <end position="179"/>
    </location>
</feature>
<dbReference type="RefSeq" id="XP_038777526.1">
    <property type="nucleotide sequence ID" value="XM_038921598.1"/>
</dbReference>
<feature type="transmembrane region" description="Helical" evidence="7">
    <location>
        <begin position="345"/>
        <end position="367"/>
    </location>
</feature>
<keyword evidence="5 7" id="KW-0472">Membrane</keyword>
<organism evidence="9 10">
    <name type="scientific">Eeniella nana</name>
    <name type="common">Yeast</name>
    <name type="synonym">Brettanomyces nanus</name>
    <dbReference type="NCBI Taxonomy" id="13502"/>
    <lineage>
        <taxon>Eukaryota</taxon>
        <taxon>Fungi</taxon>
        <taxon>Dikarya</taxon>
        <taxon>Ascomycota</taxon>
        <taxon>Saccharomycotina</taxon>
        <taxon>Pichiomycetes</taxon>
        <taxon>Pichiales</taxon>
        <taxon>Pichiaceae</taxon>
        <taxon>Brettanomyces</taxon>
    </lineage>
</organism>
<dbReference type="GeneID" id="62194677"/>
<feature type="transmembrane region" description="Helical" evidence="7">
    <location>
        <begin position="254"/>
        <end position="275"/>
    </location>
</feature>
<keyword evidence="2" id="KW-0813">Transport</keyword>
<feature type="transmembrane region" description="Helical" evidence="7">
    <location>
        <begin position="379"/>
        <end position="399"/>
    </location>
</feature>
<dbReference type="PROSITE" id="PS50850">
    <property type="entry name" value="MFS"/>
    <property type="match status" value="1"/>
</dbReference>
<dbReference type="EMBL" id="CP064812">
    <property type="protein sequence ID" value="QPG73961.1"/>
    <property type="molecule type" value="Genomic_DNA"/>
</dbReference>
<dbReference type="GO" id="GO:0016020">
    <property type="term" value="C:membrane"/>
    <property type="evidence" value="ECO:0007669"/>
    <property type="project" value="UniProtKB-SubCell"/>
</dbReference>